<feature type="domain" description="CR-type" evidence="9">
    <location>
        <begin position="178"/>
        <end position="257"/>
    </location>
</feature>
<gene>
    <name evidence="10" type="primary">Cni-dnj-10</name>
    <name evidence="10" type="synonym">Cnig_chr_III.g11821</name>
    <name evidence="10" type="ORF">B9Z55_011821</name>
</gene>
<dbReference type="SMART" id="SM00271">
    <property type="entry name" value="DnaJ"/>
    <property type="match status" value="1"/>
</dbReference>
<dbReference type="GO" id="GO:0008270">
    <property type="term" value="F:zinc ion binding"/>
    <property type="evidence" value="ECO:0007669"/>
    <property type="project" value="UniProtKB-KW"/>
</dbReference>
<dbReference type="Pfam" id="PF00684">
    <property type="entry name" value="DnaJ_CXXCXGXG"/>
    <property type="match status" value="1"/>
</dbReference>
<dbReference type="CDD" id="cd10747">
    <property type="entry name" value="DnaJ_C"/>
    <property type="match status" value="1"/>
</dbReference>
<organism evidence="10 11">
    <name type="scientific">Caenorhabditis nigoni</name>
    <dbReference type="NCBI Taxonomy" id="1611254"/>
    <lineage>
        <taxon>Eukaryota</taxon>
        <taxon>Metazoa</taxon>
        <taxon>Ecdysozoa</taxon>
        <taxon>Nematoda</taxon>
        <taxon>Chromadorea</taxon>
        <taxon>Rhabditida</taxon>
        <taxon>Rhabditina</taxon>
        <taxon>Rhabditomorpha</taxon>
        <taxon>Rhabditoidea</taxon>
        <taxon>Rhabditidae</taxon>
        <taxon>Peloderinae</taxon>
        <taxon>Caenorhabditis</taxon>
    </lineage>
</organism>
<dbReference type="CDD" id="cd10719">
    <property type="entry name" value="DnaJ_zf"/>
    <property type="match status" value="1"/>
</dbReference>
<keyword evidence="5" id="KW-0143">Chaperone</keyword>
<dbReference type="STRING" id="1611254.A0A2G5ULU1"/>
<dbReference type="PROSITE" id="PS00636">
    <property type="entry name" value="DNAJ_1"/>
    <property type="match status" value="1"/>
</dbReference>
<dbReference type="PRINTS" id="PR00625">
    <property type="entry name" value="JDOMAIN"/>
</dbReference>
<evidence type="ECO:0000256" key="5">
    <source>
        <dbReference type="ARBA" id="ARBA00023186"/>
    </source>
</evidence>
<dbReference type="FunFam" id="1.10.287.110:FF:000034">
    <property type="entry name" value="Chaperone protein DnaJ"/>
    <property type="match status" value="1"/>
</dbReference>
<dbReference type="AlphaFoldDB" id="A0A2G5ULU1"/>
<feature type="domain" description="J" evidence="8">
    <location>
        <begin position="40"/>
        <end position="104"/>
    </location>
</feature>
<keyword evidence="3 6" id="KW-0863">Zinc-finger</keyword>
<dbReference type="SUPFAM" id="SSF46565">
    <property type="entry name" value="Chaperone J-domain"/>
    <property type="match status" value="1"/>
</dbReference>
<evidence type="ECO:0000256" key="1">
    <source>
        <dbReference type="ARBA" id="ARBA00022723"/>
    </source>
</evidence>
<accession>A0A2G5ULU1</accession>
<dbReference type="GO" id="GO:0009408">
    <property type="term" value="P:response to heat"/>
    <property type="evidence" value="ECO:0007669"/>
    <property type="project" value="InterPro"/>
</dbReference>
<keyword evidence="4 6" id="KW-0862">Zinc</keyword>
<evidence type="ECO:0000313" key="11">
    <source>
        <dbReference type="Proteomes" id="UP000230233"/>
    </source>
</evidence>
<dbReference type="Pfam" id="PF00226">
    <property type="entry name" value="DnaJ"/>
    <property type="match status" value="1"/>
</dbReference>
<dbReference type="Gene3D" id="2.60.260.20">
    <property type="entry name" value="Urease metallochaperone UreE, N-terminal domain"/>
    <property type="match status" value="2"/>
</dbReference>
<dbReference type="InterPro" id="IPR051938">
    <property type="entry name" value="Apopto_cytoskel_mod"/>
</dbReference>
<dbReference type="GO" id="GO:0005524">
    <property type="term" value="F:ATP binding"/>
    <property type="evidence" value="ECO:0007669"/>
    <property type="project" value="InterPro"/>
</dbReference>
<dbReference type="HAMAP" id="MF_01152">
    <property type="entry name" value="DnaJ"/>
    <property type="match status" value="1"/>
</dbReference>
<dbReference type="OrthoDB" id="10256793at2759"/>
<dbReference type="InterPro" id="IPR001623">
    <property type="entry name" value="DnaJ_domain"/>
</dbReference>
<dbReference type="FunFam" id="2.10.230.10:FF:000002">
    <property type="entry name" value="Molecular chaperone DnaJ"/>
    <property type="match status" value="1"/>
</dbReference>
<dbReference type="GO" id="GO:0007005">
    <property type="term" value="P:mitochondrion organization"/>
    <property type="evidence" value="ECO:0007669"/>
    <property type="project" value="TreeGrafter"/>
</dbReference>
<dbReference type="Pfam" id="PF01556">
    <property type="entry name" value="DnaJ_C"/>
    <property type="match status" value="1"/>
</dbReference>
<comment type="caution">
    <text evidence="10">The sequence shown here is derived from an EMBL/GenBank/DDBJ whole genome shotgun (WGS) entry which is preliminary data.</text>
</comment>
<evidence type="ECO:0000256" key="2">
    <source>
        <dbReference type="ARBA" id="ARBA00022737"/>
    </source>
</evidence>
<sequence>MFVLNRTAGLVHRAVPLLAPTTSAVKNVQLHTTHQLSKEDYYKTLGVDKKADAKSIKKAYFQLAKKYHPDVNKTKEAQTKFQEISEAYEVLSDDTKRQEYDSFGSGGGAAGRGGAPGGGFHYHGNVDVNEIFRRAFGGGAGGGGMGGFNFDNFAQSAFGHSAAQEMVMDISFEEAVRGATKNVFVNVVEDCLKCHGSQVEPGFKKTTCPYCNGTGAISQRLQGGFFYQTTCNRCRGSGHYNKNPCQECEGEGQTVQRRQVSFNVPAGTNNGDSLKFQVGKNQVFVRFNVAPSLKFRREKDDIHCDVEISLAQAVLGGTVKVPGINGDTYVHIPAGTGSHTKMRLTGKGVKRLHSIGHGDQYMHIKVAVPKYLTAEQKAIMLAWAATEKLKDGTIKGLENVEKSTTEKKTTEEDKKKTKKTEGHHVKMTKKIKENNVSNENPKFRIVRKFFEIPRASEQNLKKREEEPVVEKAETIDENQENEGFLGKIKRKIFG</sequence>
<keyword evidence="11" id="KW-1185">Reference proteome</keyword>
<dbReference type="InterPro" id="IPR001305">
    <property type="entry name" value="HSP_DnaJ_Cys-rich_dom"/>
</dbReference>
<dbReference type="CDD" id="cd06257">
    <property type="entry name" value="DnaJ"/>
    <property type="match status" value="1"/>
</dbReference>
<proteinExistence type="inferred from homology"/>
<evidence type="ECO:0000256" key="4">
    <source>
        <dbReference type="ARBA" id="ARBA00022833"/>
    </source>
</evidence>
<reference evidence="11" key="1">
    <citation type="submission" date="2017-10" db="EMBL/GenBank/DDBJ databases">
        <title>Rapid genome shrinkage in a self-fertile nematode reveals novel sperm competition proteins.</title>
        <authorList>
            <person name="Yin D."/>
            <person name="Schwarz E.M."/>
            <person name="Thomas C.G."/>
            <person name="Felde R.L."/>
            <person name="Korf I.F."/>
            <person name="Cutter A.D."/>
            <person name="Schartner C.M."/>
            <person name="Ralston E.J."/>
            <person name="Meyer B.J."/>
            <person name="Haag E.S."/>
        </authorList>
    </citation>
    <scope>NUCLEOTIDE SEQUENCE [LARGE SCALE GENOMIC DNA]</scope>
    <source>
        <strain evidence="11">JU1422</strain>
    </source>
</reference>
<dbReference type="InterPro" id="IPR008971">
    <property type="entry name" value="HSP40/DnaJ_pept-bd"/>
</dbReference>
<protein>
    <submittedName>
        <fullName evidence="10">Uncharacterized protein</fullName>
    </submittedName>
</protein>
<dbReference type="PROSITE" id="PS51188">
    <property type="entry name" value="ZF_CR"/>
    <property type="match status" value="1"/>
</dbReference>
<dbReference type="InterPro" id="IPR036869">
    <property type="entry name" value="J_dom_sf"/>
</dbReference>
<evidence type="ECO:0000259" key="8">
    <source>
        <dbReference type="PROSITE" id="PS50076"/>
    </source>
</evidence>
<dbReference type="EMBL" id="PDUG01000003">
    <property type="protein sequence ID" value="PIC40504.1"/>
    <property type="molecule type" value="Genomic_DNA"/>
</dbReference>
<keyword evidence="2" id="KW-0677">Repeat</keyword>
<dbReference type="GO" id="GO:0043066">
    <property type="term" value="P:negative regulation of apoptotic process"/>
    <property type="evidence" value="ECO:0007669"/>
    <property type="project" value="TreeGrafter"/>
</dbReference>
<dbReference type="InterPro" id="IPR036410">
    <property type="entry name" value="HSP_DnaJ_Cys-rich_dom_sf"/>
</dbReference>
<dbReference type="Proteomes" id="UP000230233">
    <property type="component" value="Chromosome III"/>
</dbReference>
<dbReference type="PANTHER" id="PTHR44145:SF3">
    <property type="entry name" value="DNAJ HOMOLOG SUBFAMILY A MEMBER 3, MITOCHONDRIAL"/>
    <property type="match status" value="1"/>
</dbReference>
<dbReference type="SUPFAM" id="SSF49493">
    <property type="entry name" value="HSP40/DnaJ peptide-binding domain"/>
    <property type="match status" value="2"/>
</dbReference>
<evidence type="ECO:0000259" key="9">
    <source>
        <dbReference type="PROSITE" id="PS51188"/>
    </source>
</evidence>
<dbReference type="GO" id="GO:0005739">
    <property type="term" value="C:mitochondrion"/>
    <property type="evidence" value="ECO:0007669"/>
    <property type="project" value="TreeGrafter"/>
</dbReference>
<feature type="region of interest" description="Disordered" evidence="7">
    <location>
        <begin position="402"/>
        <end position="424"/>
    </location>
</feature>
<dbReference type="FunFam" id="2.60.260.20:FF:000005">
    <property type="entry name" value="Chaperone protein dnaJ 1, mitochondrial"/>
    <property type="match status" value="1"/>
</dbReference>
<keyword evidence="1 6" id="KW-0479">Metal-binding</keyword>
<dbReference type="InterPro" id="IPR002939">
    <property type="entry name" value="DnaJ_C"/>
</dbReference>
<dbReference type="InterPro" id="IPR012724">
    <property type="entry name" value="DnaJ"/>
</dbReference>
<dbReference type="Gene3D" id="2.10.230.10">
    <property type="entry name" value="Heat shock protein DnaJ, cysteine-rich domain"/>
    <property type="match status" value="1"/>
</dbReference>
<dbReference type="Gene3D" id="1.10.287.110">
    <property type="entry name" value="DnaJ domain"/>
    <property type="match status" value="1"/>
</dbReference>
<dbReference type="GO" id="GO:0051082">
    <property type="term" value="F:unfolded protein binding"/>
    <property type="evidence" value="ECO:0007669"/>
    <property type="project" value="InterPro"/>
</dbReference>
<dbReference type="InterPro" id="IPR018253">
    <property type="entry name" value="DnaJ_domain_CS"/>
</dbReference>
<name>A0A2G5ULU1_9PELO</name>
<evidence type="ECO:0000313" key="10">
    <source>
        <dbReference type="EMBL" id="PIC40504.1"/>
    </source>
</evidence>
<dbReference type="PROSITE" id="PS50076">
    <property type="entry name" value="DNAJ_2"/>
    <property type="match status" value="1"/>
</dbReference>
<dbReference type="GO" id="GO:0031072">
    <property type="term" value="F:heat shock protein binding"/>
    <property type="evidence" value="ECO:0007669"/>
    <property type="project" value="InterPro"/>
</dbReference>
<dbReference type="SUPFAM" id="SSF57938">
    <property type="entry name" value="DnaJ/Hsp40 cysteine-rich domain"/>
    <property type="match status" value="1"/>
</dbReference>
<evidence type="ECO:0000256" key="3">
    <source>
        <dbReference type="ARBA" id="ARBA00022771"/>
    </source>
</evidence>
<evidence type="ECO:0000256" key="7">
    <source>
        <dbReference type="SAM" id="MobiDB-lite"/>
    </source>
</evidence>
<evidence type="ECO:0000256" key="6">
    <source>
        <dbReference type="PROSITE-ProRule" id="PRU00546"/>
    </source>
</evidence>
<dbReference type="GO" id="GO:0006457">
    <property type="term" value="P:protein folding"/>
    <property type="evidence" value="ECO:0007669"/>
    <property type="project" value="InterPro"/>
</dbReference>
<dbReference type="PANTHER" id="PTHR44145">
    <property type="entry name" value="DNAJ HOMOLOG SUBFAMILY A MEMBER 3, MITOCHONDRIAL"/>
    <property type="match status" value="1"/>
</dbReference>
<feature type="zinc finger region" description="CR-type" evidence="6">
    <location>
        <begin position="178"/>
        <end position="257"/>
    </location>
</feature>